<evidence type="ECO:0000313" key="4">
    <source>
        <dbReference type="EMBL" id="KAF4979177.1"/>
    </source>
</evidence>
<sequence length="1033" mass="117139">MIELNHLPTEIRKLILGHLYEPNDSESNGSDCKDPLEQVEHFQNARLVCREWNGLAMAHLYQTLLLAQPGPDDPNFTNWNYLLSLKAAKQAAQCVVINVAPDWEEEEDDYPAFTSALDRITELPNLKALRIVFPRQCQGEENLNDWEEGIVSTTSRFNTLNAVFGAMVKYADTSSCGTIRSLTIVNLQNVPFPDIIYTETFRNAFKDVQRLHLLVTDEYCDFPQVSNITIERKTFEPFLQQELIPCLCSQLTALSLVFHEYWGLSPGNFDGRGLWFPNLKSLTLGTYIIGYYDQFDWVLNQKSLQALYLDACAIVTHLNVNVDELEECSVKTSDWQRWPQGAFGFEDDTDDIRRVYTFSGTWEALLDAIRVNLVNLTGFRLNHKEDSVFFCRPAAMETEITMFRYVVFEDGFSNRSVRYPAFDDCILKFGTRDYRRTGGVLTDEEKREVATLKPGADHEDGDRRALEDLLQVTIGPRRAALGKLDKVQYFSILHIPSISRFRFPRVMPPSRRSWVGCVRCKRFKKKCSEHRPTCQRCQTAGASCEYGVTLRWGGRPFNRSSFGDCISKDAGKVQRLDLNKNTFIYISPSAPRPGPATASSPSNASSNESEITKVSHSSLLQRQVSLSYPIEYFPHLSPLHRSGLQYFTERTVKALAPHPQVFEETCTLILPMVAFNDALLQGTIALAAVHRLASCKTTDERAAQSLVVAGFQARSSRSLCQRLSECDDDQQLIPLLAAARTLFICEVFASEPSADRWSVHFRGARGIISRLRDKSIVQNPTDELRFLMRWFDMTESLVCHSMSDLAPHQTALPSPSTQKSEDEPVFIDMYLARTRDLLGVFKEIARLHWLNTNSDASEASTSQNGQGDAEVEWLLSYLQSIIDRDRAHPPPVHSLRGRVFSLVEVAEYRLSNQVWQLTALILIHRRLRHIPRSSPTIQQLVQRIVMCAERMTLRDGLTPATLLTPPLFFAGYNALGTDRARVKDLLQGISISLGLLNTQKALDILERYWQGDSGDDDALDNMSSPEISRFLPY</sequence>
<feature type="compositionally biased region" description="Low complexity" evidence="2">
    <location>
        <begin position="598"/>
        <end position="609"/>
    </location>
</feature>
<feature type="domain" description="Zn(2)-C6 fungal-type" evidence="3">
    <location>
        <begin position="516"/>
        <end position="546"/>
    </location>
</feature>
<dbReference type="PROSITE" id="PS00463">
    <property type="entry name" value="ZN2_CY6_FUNGAL_1"/>
    <property type="match status" value="1"/>
</dbReference>
<accession>A0A8H4ULF2</accession>
<dbReference type="PROSITE" id="PS50048">
    <property type="entry name" value="ZN2_CY6_FUNGAL_2"/>
    <property type="match status" value="1"/>
</dbReference>
<dbReference type="PANTHER" id="PTHR42057">
    <property type="entry name" value="F-BOX DOMAIN PROTEIN (AFU_ORTHOLOGUE AFUA_4G00200)"/>
    <property type="match status" value="1"/>
</dbReference>
<dbReference type="InterPro" id="IPR001138">
    <property type="entry name" value="Zn2Cys6_DnaBD"/>
</dbReference>
<dbReference type="Proteomes" id="UP000635477">
    <property type="component" value="Unassembled WGS sequence"/>
</dbReference>
<name>A0A8H4ULF2_9HYPO</name>
<keyword evidence="5" id="KW-1185">Reference proteome</keyword>
<evidence type="ECO:0000259" key="3">
    <source>
        <dbReference type="PROSITE" id="PS50048"/>
    </source>
</evidence>
<dbReference type="InterPro" id="IPR036864">
    <property type="entry name" value="Zn2-C6_fun-type_DNA-bd_sf"/>
</dbReference>
<keyword evidence="1" id="KW-0539">Nucleus</keyword>
<proteinExistence type="predicted"/>
<gene>
    <name evidence="4" type="ORF">FZEAL_4550</name>
</gene>
<dbReference type="Pfam" id="PF11951">
    <property type="entry name" value="Fungal_trans_2"/>
    <property type="match status" value="1"/>
</dbReference>
<evidence type="ECO:0000313" key="5">
    <source>
        <dbReference type="Proteomes" id="UP000635477"/>
    </source>
</evidence>
<evidence type="ECO:0000256" key="2">
    <source>
        <dbReference type="SAM" id="MobiDB-lite"/>
    </source>
</evidence>
<feature type="region of interest" description="Disordered" evidence="2">
    <location>
        <begin position="587"/>
        <end position="612"/>
    </location>
</feature>
<dbReference type="EMBL" id="JABEYC010000315">
    <property type="protein sequence ID" value="KAF4979177.1"/>
    <property type="molecule type" value="Genomic_DNA"/>
</dbReference>
<reference evidence="4" key="2">
    <citation type="submission" date="2020-05" db="EMBL/GenBank/DDBJ databases">
        <authorList>
            <person name="Kim H.-S."/>
            <person name="Proctor R.H."/>
            <person name="Brown D.W."/>
        </authorList>
    </citation>
    <scope>NUCLEOTIDE SEQUENCE</scope>
    <source>
        <strain evidence="4">NRRL 22465</strain>
    </source>
</reference>
<dbReference type="OrthoDB" id="5229455at2759"/>
<dbReference type="GO" id="GO:0000981">
    <property type="term" value="F:DNA-binding transcription factor activity, RNA polymerase II-specific"/>
    <property type="evidence" value="ECO:0007669"/>
    <property type="project" value="InterPro"/>
</dbReference>
<organism evidence="4 5">
    <name type="scientific">Fusarium zealandicum</name>
    <dbReference type="NCBI Taxonomy" id="1053134"/>
    <lineage>
        <taxon>Eukaryota</taxon>
        <taxon>Fungi</taxon>
        <taxon>Dikarya</taxon>
        <taxon>Ascomycota</taxon>
        <taxon>Pezizomycotina</taxon>
        <taxon>Sordariomycetes</taxon>
        <taxon>Hypocreomycetidae</taxon>
        <taxon>Hypocreales</taxon>
        <taxon>Nectriaceae</taxon>
        <taxon>Fusarium</taxon>
        <taxon>Fusarium staphyleae species complex</taxon>
    </lineage>
</organism>
<dbReference type="InterPro" id="IPR021858">
    <property type="entry name" value="Fun_TF"/>
</dbReference>
<dbReference type="Gene3D" id="4.10.240.10">
    <property type="entry name" value="Zn(2)-C6 fungal-type DNA-binding domain"/>
    <property type="match status" value="1"/>
</dbReference>
<dbReference type="Pfam" id="PF00172">
    <property type="entry name" value="Zn_clus"/>
    <property type="match status" value="1"/>
</dbReference>
<dbReference type="CDD" id="cd00067">
    <property type="entry name" value="GAL4"/>
    <property type="match status" value="1"/>
</dbReference>
<dbReference type="AlphaFoldDB" id="A0A8H4ULF2"/>
<reference evidence="4" key="1">
    <citation type="journal article" date="2020" name="BMC Genomics">
        <title>Correction to: Identification and distribution of gene clusters required for synthesis of sphingolipid metabolism inhibitors in diverse species of the filamentous fungus Fusarium.</title>
        <authorList>
            <person name="Kim H.S."/>
            <person name="Lohmar J.M."/>
            <person name="Busman M."/>
            <person name="Brown D.W."/>
            <person name="Naumann T.A."/>
            <person name="Divon H.H."/>
            <person name="Lysoe E."/>
            <person name="Uhlig S."/>
            <person name="Proctor R.H."/>
        </authorList>
    </citation>
    <scope>NUCLEOTIDE SEQUENCE</scope>
    <source>
        <strain evidence="4">NRRL 22465</strain>
    </source>
</reference>
<dbReference type="GO" id="GO:0008270">
    <property type="term" value="F:zinc ion binding"/>
    <property type="evidence" value="ECO:0007669"/>
    <property type="project" value="InterPro"/>
</dbReference>
<dbReference type="SUPFAM" id="SSF57701">
    <property type="entry name" value="Zn2/Cys6 DNA-binding domain"/>
    <property type="match status" value="1"/>
</dbReference>
<evidence type="ECO:0000256" key="1">
    <source>
        <dbReference type="ARBA" id="ARBA00023242"/>
    </source>
</evidence>
<dbReference type="SMART" id="SM00066">
    <property type="entry name" value="GAL4"/>
    <property type="match status" value="1"/>
</dbReference>
<dbReference type="PANTHER" id="PTHR42057:SF2">
    <property type="entry name" value="F-BOX DOMAIN PROTEIN (AFU_ORTHOLOGUE AFUA_4G00200)-RELATED"/>
    <property type="match status" value="1"/>
</dbReference>
<comment type="caution">
    <text evidence="4">The sequence shown here is derived from an EMBL/GenBank/DDBJ whole genome shotgun (WGS) entry which is preliminary data.</text>
</comment>
<protein>
    <recommendedName>
        <fullName evidence="3">Zn(2)-C6 fungal-type domain-containing protein</fullName>
    </recommendedName>
</protein>